<dbReference type="Proteomes" id="UP000606922">
    <property type="component" value="Unassembled WGS sequence"/>
</dbReference>
<dbReference type="EMBL" id="BMGB01000001">
    <property type="protein sequence ID" value="GGA90282.1"/>
    <property type="molecule type" value="Genomic_DNA"/>
</dbReference>
<evidence type="ECO:0000259" key="3">
    <source>
        <dbReference type="PROSITE" id="PS50110"/>
    </source>
</evidence>
<sequence length="131" mass="14064">MTTPAVAAAPGLDQRVRVLIVEDSDDQRLLLRRYFERAGCDVRVAPSAEEAIAAYGDVTPDVAVIDLVLPGMDGWALAVRLGADNPECVIAITSVLNTEDYPHGHPSLPKPVTGAKVRQMLSDFVPKWTAA</sequence>
<feature type="domain" description="Response regulatory" evidence="3">
    <location>
        <begin position="17"/>
        <end position="125"/>
    </location>
</feature>
<organism evidence="4 5">
    <name type="scientific">Conyzicola nivalis</name>
    <dbReference type="NCBI Taxonomy" id="1477021"/>
    <lineage>
        <taxon>Bacteria</taxon>
        <taxon>Bacillati</taxon>
        <taxon>Actinomycetota</taxon>
        <taxon>Actinomycetes</taxon>
        <taxon>Micrococcales</taxon>
        <taxon>Microbacteriaceae</taxon>
        <taxon>Conyzicola</taxon>
    </lineage>
</organism>
<dbReference type="RefSeq" id="WP_188508786.1">
    <property type="nucleotide sequence ID" value="NZ_BMGB01000001.1"/>
</dbReference>
<protein>
    <recommendedName>
        <fullName evidence="3">Response regulatory domain-containing protein</fullName>
    </recommendedName>
</protein>
<dbReference type="GO" id="GO:0000160">
    <property type="term" value="P:phosphorelay signal transduction system"/>
    <property type="evidence" value="ECO:0007669"/>
    <property type="project" value="InterPro"/>
</dbReference>
<dbReference type="SUPFAM" id="SSF52172">
    <property type="entry name" value="CheY-like"/>
    <property type="match status" value="1"/>
</dbReference>
<dbReference type="CDD" id="cd00156">
    <property type="entry name" value="REC"/>
    <property type="match status" value="1"/>
</dbReference>
<evidence type="ECO:0000256" key="1">
    <source>
        <dbReference type="ARBA" id="ARBA00022553"/>
    </source>
</evidence>
<gene>
    <name evidence="4" type="ORF">GCM10010979_01210</name>
</gene>
<keyword evidence="5" id="KW-1185">Reference proteome</keyword>
<name>A0A916WED8_9MICO</name>
<dbReference type="InterPro" id="IPR001789">
    <property type="entry name" value="Sig_transdc_resp-reg_receiver"/>
</dbReference>
<reference evidence="4" key="1">
    <citation type="journal article" date="2014" name="Int. J. Syst. Evol. Microbiol.">
        <title>Complete genome sequence of Corynebacterium casei LMG S-19264T (=DSM 44701T), isolated from a smear-ripened cheese.</title>
        <authorList>
            <consortium name="US DOE Joint Genome Institute (JGI-PGF)"/>
            <person name="Walter F."/>
            <person name="Albersmeier A."/>
            <person name="Kalinowski J."/>
            <person name="Ruckert C."/>
        </authorList>
    </citation>
    <scope>NUCLEOTIDE SEQUENCE</scope>
    <source>
        <strain evidence="4">CGMCC 1.12813</strain>
    </source>
</reference>
<dbReference type="PANTHER" id="PTHR44591:SF3">
    <property type="entry name" value="RESPONSE REGULATORY DOMAIN-CONTAINING PROTEIN"/>
    <property type="match status" value="1"/>
</dbReference>
<evidence type="ECO:0000313" key="5">
    <source>
        <dbReference type="Proteomes" id="UP000606922"/>
    </source>
</evidence>
<dbReference type="Gene3D" id="3.40.50.2300">
    <property type="match status" value="1"/>
</dbReference>
<accession>A0A916WED8</accession>
<feature type="modified residue" description="4-aspartylphosphate" evidence="2">
    <location>
        <position position="66"/>
    </location>
</feature>
<dbReference type="PANTHER" id="PTHR44591">
    <property type="entry name" value="STRESS RESPONSE REGULATOR PROTEIN 1"/>
    <property type="match status" value="1"/>
</dbReference>
<dbReference type="Pfam" id="PF00072">
    <property type="entry name" value="Response_reg"/>
    <property type="match status" value="1"/>
</dbReference>
<dbReference type="PROSITE" id="PS50110">
    <property type="entry name" value="RESPONSE_REGULATORY"/>
    <property type="match status" value="1"/>
</dbReference>
<evidence type="ECO:0000313" key="4">
    <source>
        <dbReference type="EMBL" id="GGA90282.1"/>
    </source>
</evidence>
<dbReference type="InterPro" id="IPR011006">
    <property type="entry name" value="CheY-like_superfamily"/>
</dbReference>
<dbReference type="InterPro" id="IPR050595">
    <property type="entry name" value="Bact_response_regulator"/>
</dbReference>
<keyword evidence="1 2" id="KW-0597">Phosphoprotein</keyword>
<dbReference type="AlphaFoldDB" id="A0A916WED8"/>
<evidence type="ECO:0000256" key="2">
    <source>
        <dbReference type="PROSITE-ProRule" id="PRU00169"/>
    </source>
</evidence>
<comment type="caution">
    <text evidence="4">The sequence shown here is derived from an EMBL/GenBank/DDBJ whole genome shotgun (WGS) entry which is preliminary data.</text>
</comment>
<proteinExistence type="predicted"/>
<reference evidence="4" key="2">
    <citation type="submission" date="2020-09" db="EMBL/GenBank/DDBJ databases">
        <authorList>
            <person name="Sun Q."/>
            <person name="Zhou Y."/>
        </authorList>
    </citation>
    <scope>NUCLEOTIDE SEQUENCE</scope>
    <source>
        <strain evidence="4">CGMCC 1.12813</strain>
    </source>
</reference>
<dbReference type="SMART" id="SM00448">
    <property type="entry name" value="REC"/>
    <property type="match status" value="1"/>
</dbReference>